<dbReference type="SUPFAM" id="SSF52172">
    <property type="entry name" value="CheY-like"/>
    <property type="match status" value="1"/>
</dbReference>
<accession>A0A1F4RBC9</accession>
<dbReference type="InterPro" id="IPR027417">
    <property type="entry name" value="P-loop_NTPase"/>
</dbReference>
<dbReference type="AlphaFoldDB" id="A0A1F4RBC9"/>
<proteinExistence type="predicted"/>
<dbReference type="Pfam" id="PF00158">
    <property type="entry name" value="Sigma54_activat"/>
    <property type="match status" value="1"/>
</dbReference>
<reference evidence="6 7" key="1">
    <citation type="journal article" date="2016" name="Nat. Commun.">
        <title>Thousands of microbial genomes shed light on interconnected biogeochemical processes in an aquifer system.</title>
        <authorList>
            <person name="Anantharaman K."/>
            <person name="Brown C.T."/>
            <person name="Hug L.A."/>
            <person name="Sharon I."/>
            <person name="Castelle C.J."/>
            <person name="Probst A.J."/>
            <person name="Thomas B.C."/>
            <person name="Singh A."/>
            <person name="Wilkins M.J."/>
            <person name="Karaoz U."/>
            <person name="Brodie E.L."/>
            <person name="Williams K.H."/>
            <person name="Hubbard S.S."/>
            <person name="Banfield J.F."/>
        </authorList>
    </citation>
    <scope>NUCLEOTIDE SEQUENCE [LARGE SCALE GENOMIC DNA]</scope>
</reference>
<evidence type="ECO:0008006" key="8">
    <source>
        <dbReference type="Google" id="ProtNLM"/>
    </source>
</evidence>
<evidence type="ECO:0000256" key="1">
    <source>
        <dbReference type="ARBA" id="ARBA00022741"/>
    </source>
</evidence>
<evidence type="ECO:0000259" key="5">
    <source>
        <dbReference type="PROSITE" id="PS50110"/>
    </source>
</evidence>
<dbReference type="EMBL" id="METP01000040">
    <property type="protein sequence ID" value="OGC05460.1"/>
    <property type="molecule type" value="Genomic_DNA"/>
</dbReference>
<feature type="modified residue" description="4-aspartylphosphate" evidence="3">
    <location>
        <position position="51"/>
    </location>
</feature>
<dbReference type="InterPro" id="IPR001789">
    <property type="entry name" value="Sig_transdc_resp-reg_receiver"/>
</dbReference>
<dbReference type="InterPro" id="IPR011006">
    <property type="entry name" value="CheY-like_superfamily"/>
</dbReference>
<dbReference type="Gene3D" id="3.40.50.300">
    <property type="entry name" value="P-loop containing nucleotide triphosphate hydrolases"/>
    <property type="match status" value="1"/>
</dbReference>
<dbReference type="CDD" id="cd17536">
    <property type="entry name" value="REC_YesN-like"/>
    <property type="match status" value="1"/>
</dbReference>
<gene>
    <name evidence="6" type="ORF">A3H38_05695</name>
</gene>
<keyword evidence="3" id="KW-0597">Phosphoprotein</keyword>
<feature type="domain" description="Sigma-54 factor interaction" evidence="4">
    <location>
        <begin position="144"/>
        <end position="354"/>
    </location>
</feature>
<comment type="caution">
    <text evidence="6">The sequence shown here is derived from an EMBL/GenBank/DDBJ whole genome shotgun (WGS) entry which is preliminary data.</text>
</comment>
<dbReference type="Gene3D" id="3.40.50.2300">
    <property type="match status" value="1"/>
</dbReference>
<evidence type="ECO:0000313" key="6">
    <source>
        <dbReference type="EMBL" id="OGC05460.1"/>
    </source>
</evidence>
<dbReference type="PROSITE" id="PS50110">
    <property type="entry name" value="RESPONSE_REGULATORY"/>
    <property type="match status" value="1"/>
</dbReference>
<dbReference type="Proteomes" id="UP000176938">
    <property type="component" value="Unassembled WGS sequence"/>
</dbReference>
<dbReference type="Pfam" id="PF25601">
    <property type="entry name" value="AAA_lid_14"/>
    <property type="match status" value="1"/>
</dbReference>
<dbReference type="Pfam" id="PF00072">
    <property type="entry name" value="Response_reg"/>
    <property type="match status" value="1"/>
</dbReference>
<name>A0A1F4RBC9_UNCSA</name>
<evidence type="ECO:0000259" key="4">
    <source>
        <dbReference type="PROSITE" id="PS50045"/>
    </source>
</evidence>
<feature type="domain" description="Response regulatory" evidence="5">
    <location>
        <begin position="3"/>
        <end position="116"/>
    </location>
</feature>
<evidence type="ECO:0000313" key="7">
    <source>
        <dbReference type="Proteomes" id="UP000176938"/>
    </source>
</evidence>
<organism evidence="6 7">
    <name type="scientific">candidate division WOR-1 bacterium RIFCSPLOWO2_02_FULL_46_20</name>
    <dbReference type="NCBI Taxonomy" id="1802567"/>
    <lineage>
        <taxon>Bacteria</taxon>
        <taxon>Bacillati</taxon>
        <taxon>Saganbacteria</taxon>
    </lineage>
</organism>
<dbReference type="PROSITE" id="PS50045">
    <property type="entry name" value="SIGMA54_INTERACT_4"/>
    <property type="match status" value="1"/>
</dbReference>
<protein>
    <recommendedName>
        <fullName evidence="8">Sigma-54-dependent Fis family transcriptional regulator</fullName>
    </recommendedName>
</protein>
<dbReference type="SMART" id="SM00448">
    <property type="entry name" value="REC"/>
    <property type="match status" value="1"/>
</dbReference>
<dbReference type="Gene3D" id="1.10.8.60">
    <property type="match status" value="1"/>
</dbReference>
<dbReference type="SUPFAM" id="SSF52540">
    <property type="entry name" value="P-loop containing nucleoside triphosphate hydrolases"/>
    <property type="match status" value="1"/>
</dbReference>
<dbReference type="Gene3D" id="1.10.10.60">
    <property type="entry name" value="Homeodomain-like"/>
    <property type="match status" value="1"/>
</dbReference>
<sequence>MHNILIVDDEYSIRESFSLILEGTHKILLAASGEVALKTIADQKVDMAFLDIRMPGMNGLETLKRIKEIDPDIEVVMVTAVNDVQKASEAIKLGARDYVIKPFDVDHITKLAQQILRKKSIQQQSEKIQNIAGLKLPELIGPGEKILAVIKSLGEIKDHERVLISGETGTEKETIAQIIHAKSSQSTLPYQATQLSSLMTPARIKALLFGWGKGESTVALDAKSGLIEQVKGGTLFIDNIETLPAEIFKTISSLEFSRSDDSTKIPLKARLICGSSSNLESTMQAFFAQAHIQVPALRERNSDIPFLINHFVEQYGTQYGQDTRISTEALKALNSYTWPGNTQQLASVIKRLVLCSSTGKVDVDDLPLDILLKTSEAAGSNFISAFEKEYIRATYKKCGKNKEKAANLLEINPYLLETKL</sequence>
<dbReference type="InterPro" id="IPR058031">
    <property type="entry name" value="AAA_lid_NorR"/>
</dbReference>
<dbReference type="GO" id="GO:0000160">
    <property type="term" value="P:phosphorelay signal transduction system"/>
    <property type="evidence" value="ECO:0007669"/>
    <property type="project" value="InterPro"/>
</dbReference>
<keyword evidence="1" id="KW-0547">Nucleotide-binding</keyword>
<dbReference type="GO" id="GO:0005524">
    <property type="term" value="F:ATP binding"/>
    <property type="evidence" value="ECO:0007669"/>
    <property type="project" value="UniProtKB-KW"/>
</dbReference>
<evidence type="ECO:0000256" key="3">
    <source>
        <dbReference type="PROSITE-ProRule" id="PRU00169"/>
    </source>
</evidence>
<dbReference type="CDD" id="cd00009">
    <property type="entry name" value="AAA"/>
    <property type="match status" value="1"/>
</dbReference>
<evidence type="ECO:0000256" key="2">
    <source>
        <dbReference type="ARBA" id="ARBA00022840"/>
    </source>
</evidence>
<dbReference type="GO" id="GO:0006355">
    <property type="term" value="P:regulation of DNA-templated transcription"/>
    <property type="evidence" value="ECO:0007669"/>
    <property type="project" value="InterPro"/>
</dbReference>
<dbReference type="InterPro" id="IPR002078">
    <property type="entry name" value="Sigma_54_int"/>
</dbReference>
<dbReference type="PANTHER" id="PTHR32071">
    <property type="entry name" value="TRANSCRIPTIONAL REGULATORY PROTEIN"/>
    <property type="match status" value="1"/>
</dbReference>
<keyword evidence="2" id="KW-0067">ATP-binding</keyword>